<dbReference type="EMBL" id="JAINUF010000009">
    <property type="protein sequence ID" value="KAJ8349939.1"/>
    <property type="molecule type" value="Genomic_DNA"/>
</dbReference>
<comment type="caution">
    <text evidence="1">The sequence shown here is derived from an EMBL/GenBank/DDBJ whole genome shotgun (WGS) entry which is preliminary data.</text>
</comment>
<evidence type="ECO:0000313" key="2">
    <source>
        <dbReference type="Proteomes" id="UP001152622"/>
    </source>
</evidence>
<sequence>MLSAPPLSQSWWILGPLLSLNTHYSDGHSGARHKDPGCPQSVVIYTASPLCRRAVTGNQHVPISNRGARGEMTRLPRAVCPHVPLSNRLSSEQDAQNVMQGDERPLALWGSYSPSPGLSSGTQMALPLEHVVPP</sequence>
<accession>A0A9Q1IPR7</accession>
<organism evidence="1 2">
    <name type="scientific">Synaphobranchus kaupii</name>
    <name type="common">Kaup's arrowtooth eel</name>
    <dbReference type="NCBI Taxonomy" id="118154"/>
    <lineage>
        <taxon>Eukaryota</taxon>
        <taxon>Metazoa</taxon>
        <taxon>Chordata</taxon>
        <taxon>Craniata</taxon>
        <taxon>Vertebrata</taxon>
        <taxon>Euteleostomi</taxon>
        <taxon>Actinopterygii</taxon>
        <taxon>Neopterygii</taxon>
        <taxon>Teleostei</taxon>
        <taxon>Anguilliformes</taxon>
        <taxon>Synaphobranchidae</taxon>
        <taxon>Synaphobranchus</taxon>
    </lineage>
</organism>
<evidence type="ECO:0000313" key="1">
    <source>
        <dbReference type="EMBL" id="KAJ8349939.1"/>
    </source>
</evidence>
<dbReference type="AlphaFoldDB" id="A0A9Q1IPR7"/>
<dbReference type="Proteomes" id="UP001152622">
    <property type="component" value="Chromosome 9"/>
</dbReference>
<proteinExistence type="predicted"/>
<protein>
    <submittedName>
        <fullName evidence="1">Uncharacterized protein</fullName>
    </submittedName>
</protein>
<name>A0A9Q1IPR7_SYNKA</name>
<gene>
    <name evidence="1" type="ORF">SKAU_G00250690</name>
</gene>
<reference evidence="1" key="1">
    <citation type="journal article" date="2023" name="Science">
        <title>Genome structures resolve the early diversification of teleost fishes.</title>
        <authorList>
            <person name="Parey E."/>
            <person name="Louis A."/>
            <person name="Montfort J."/>
            <person name="Bouchez O."/>
            <person name="Roques C."/>
            <person name="Iampietro C."/>
            <person name="Lluch J."/>
            <person name="Castinel A."/>
            <person name="Donnadieu C."/>
            <person name="Desvignes T."/>
            <person name="Floi Bucao C."/>
            <person name="Jouanno E."/>
            <person name="Wen M."/>
            <person name="Mejri S."/>
            <person name="Dirks R."/>
            <person name="Jansen H."/>
            <person name="Henkel C."/>
            <person name="Chen W.J."/>
            <person name="Zahm M."/>
            <person name="Cabau C."/>
            <person name="Klopp C."/>
            <person name="Thompson A.W."/>
            <person name="Robinson-Rechavi M."/>
            <person name="Braasch I."/>
            <person name="Lecointre G."/>
            <person name="Bobe J."/>
            <person name="Postlethwait J.H."/>
            <person name="Berthelot C."/>
            <person name="Roest Crollius H."/>
            <person name="Guiguen Y."/>
        </authorList>
    </citation>
    <scope>NUCLEOTIDE SEQUENCE</scope>
    <source>
        <strain evidence="1">WJC10195</strain>
    </source>
</reference>
<keyword evidence="2" id="KW-1185">Reference proteome</keyword>